<dbReference type="InterPro" id="IPR006553">
    <property type="entry name" value="Leu-rich_rpt_Cys-con_subtyp"/>
</dbReference>
<dbReference type="InterPro" id="IPR036047">
    <property type="entry name" value="F-box-like_dom_sf"/>
</dbReference>
<evidence type="ECO:0000313" key="2">
    <source>
        <dbReference type="EMBL" id="PAA75152.1"/>
    </source>
</evidence>
<comment type="caution">
    <text evidence="2">The sequence shown here is derived from an EMBL/GenBank/DDBJ whole genome shotgun (WGS) entry which is preliminary data.</text>
</comment>
<evidence type="ECO:0000313" key="3">
    <source>
        <dbReference type="Proteomes" id="UP000215902"/>
    </source>
</evidence>
<proteinExistence type="predicted"/>
<dbReference type="Gene3D" id="1.20.1280.50">
    <property type="match status" value="1"/>
</dbReference>
<keyword evidence="1" id="KW-0833">Ubl conjugation pathway</keyword>
<dbReference type="SUPFAM" id="SSF81383">
    <property type="entry name" value="F-box domain"/>
    <property type="match status" value="1"/>
</dbReference>
<protein>
    <recommendedName>
        <fullName evidence="4">F-box domain-containing protein</fullName>
    </recommendedName>
</protein>
<name>A0A267FQA0_9PLAT</name>
<keyword evidence="3" id="KW-1185">Reference proteome</keyword>
<dbReference type="EMBL" id="NIVC01000900">
    <property type="protein sequence ID" value="PAA75152.1"/>
    <property type="molecule type" value="Genomic_DNA"/>
</dbReference>
<dbReference type="PANTHER" id="PTHR13318:SF247">
    <property type="entry name" value="GH16156P"/>
    <property type="match status" value="1"/>
</dbReference>
<gene>
    <name evidence="2" type="ORF">BOX15_Mlig010117g1</name>
</gene>
<dbReference type="GO" id="GO:0031146">
    <property type="term" value="P:SCF-dependent proteasomal ubiquitin-dependent protein catabolic process"/>
    <property type="evidence" value="ECO:0007669"/>
    <property type="project" value="TreeGrafter"/>
</dbReference>
<dbReference type="AlphaFoldDB" id="A0A267FQA0"/>
<sequence length="498" mass="54424">SMLSSNPLEQLTPELNCQIFSYLSAKECGPCFEVSRNWHQFLTQKAQWGSLTLPISSHRVCSSEHLTKLTVHFSRISSSNQDQVEFALSRAPNLESVVLLIKNASRSQIRSIQPILMRLSKERWCPSLRQLIIRGGPCNLTDDGVLNLTQGCSKLSHFEFHPTSLVTNHSLVAMATNWPELRSLTMLNCLGLNLGDGSAVGIFKLLEQCRELRRLRLAIGHGIKPTFFTRLGKCAAQLTHLRMELIEGDQGFDSWGELDGLDGLSGCSNLSSLALVDCGYPGPNAFASLAAHLTGLRHLLLKYGQTEPPSASACINDQLLLAVAEHCPLLETLRLADCQSITDVGLSQLKLLSQLNRLTIRGCHGLRDPVSINNGQSHSPDADAGITTSGLASTVISCAKLSRLCVEFSMSHRLPDGDQLISRLESKCGSIVNLSLIGLTDISHASLKFVGLKFASLTRLRLGCCSRIGETARADFLRDGRPALLERDMVELLESTQC</sequence>
<dbReference type="PANTHER" id="PTHR13318">
    <property type="entry name" value="PARTNER OF PAIRED, ISOFORM B-RELATED"/>
    <property type="match status" value="1"/>
</dbReference>
<dbReference type="SMART" id="SM00367">
    <property type="entry name" value="LRR_CC"/>
    <property type="match status" value="5"/>
</dbReference>
<dbReference type="OrthoDB" id="550575at2759"/>
<dbReference type="SUPFAM" id="SSF52047">
    <property type="entry name" value="RNI-like"/>
    <property type="match status" value="1"/>
</dbReference>
<evidence type="ECO:0008006" key="4">
    <source>
        <dbReference type="Google" id="ProtNLM"/>
    </source>
</evidence>
<dbReference type="GO" id="GO:0019005">
    <property type="term" value="C:SCF ubiquitin ligase complex"/>
    <property type="evidence" value="ECO:0007669"/>
    <property type="project" value="TreeGrafter"/>
</dbReference>
<organism evidence="2 3">
    <name type="scientific">Macrostomum lignano</name>
    <dbReference type="NCBI Taxonomy" id="282301"/>
    <lineage>
        <taxon>Eukaryota</taxon>
        <taxon>Metazoa</taxon>
        <taxon>Spiralia</taxon>
        <taxon>Lophotrochozoa</taxon>
        <taxon>Platyhelminthes</taxon>
        <taxon>Rhabditophora</taxon>
        <taxon>Macrostomorpha</taxon>
        <taxon>Macrostomida</taxon>
        <taxon>Macrostomidae</taxon>
        <taxon>Macrostomum</taxon>
    </lineage>
</organism>
<dbReference type="InterPro" id="IPR032675">
    <property type="entry name" value="LRR_dom_sf"/>
</dbReference>
<reference evidence="2 3" key="1">
    <citation type="submission" date="2017-06" db="EMBL/GenBank/DDBJ databases">
        <title>A platform for efficient transgenesis in Macrostomum lignano, a flatworm model organism for stem cell research.</title>
        <authorList>
            <person name="Berezikov E."/>
        </authorList>
    </citation>
    <scope>NUCLEOTIDE SEQUENCE [LARGE SCALE GENOMIC DNA]</scope>
    <source>
        <strain evidence="2">DV1</strain>
        <tissue evidence="2">Whole organism</tissue>
    </source>
</reference>
<accession>A0A267FQA0</accession>
<evidence type="ECO:0000256" key="1">
    <source>
        <dbReference type="ARBA" id="ARBA00022786"/>
    </source>
</evidence>
<feature type="non-terminal residue" evidence="2">
    <location>
        <position position="1"/>
    </location>
</feature>
<dbReference type="Gene3D" id="3.80.10.10">
    <property type="entry name" value="Ribonuclease Inhibitor"/>
    <property type="match status" value="1"/>
</dbReference>
<dbReference type="Proteomes" id="UP000215902">
    <property type="component" value="Unassembled WGS sequence"/>
</dbReference>